<keyword evidence="5" id="KW-0479">Metal-binding</keyword>
<dbReference type="InterPro" id="IPR013083">
    <property type="entry name" value="Znf_RING/FYVE/PHD"/>
</dbReference>
<dbReference type="SUPFAM" id="SSF57850">
    <property type="entry name" value="RING/U-box"/>
    <property type="match status" value="1"/>
</dbReference>
<dbReference type="InterPro" id="IPR026846">
    <property type="entry name" value="Nse2(Mms21)"/>
</dbReference>
<feature type="compositionally biased region" description="Acidic residues" evidence="11">
    <location>
        <begin position="67"/>
        <end position="78"/>
    </location>
</feature>
<dbReference type="CDD" id="cd16651">
    <property type="entry name" value="SPL-RING_NSE2"/>
    <property type="match status" value="1"/>
</dbReference>
<evidence type="ECO:0000256" key="10">
    <source>
        <dbReference type="PROSITE-ProRule" id="PRU00452"/>
    </source>
</evidence>
<evidence type="ECO:0000256" key="3">
    <source>
        <dbReference type="ARBA" id="ARBA00008212"/>
    </source>
</evidence>
<dbReference type="EMBL" id="JADNRY010000003">
    <property type="protein sequence ID" value="KAF9077586.1"/>
    <property type="molecule type" value="Genomic_DNA"/>
</dbReference>
<evidence type="ECO:0000256" key="8">
    <source>
        <dbReference type="ARBA" id="ARBA00022833"/>
    </source>
</evidence>
<keyword evidence="8" id="KW-0862">Zinc</keyword>
<evidence type="ECO:0000256" key="7">
    <source>
        <dbReference type="ARBA" id="ARBA00022786"/>
    </source>
</evidence>
<feature type="domain" description="SP-RING-type" evidence="12">
    <location>
        <begin position="241"/>
        <end position="323"/>
    </location>
</feature>
<feature type="region of interest" description="Disordered" evidence="11">
    <location>
        <begin position="314"/>
        <end position="339"/>
    </location>
</feature>
<dbReference type="GO" id="GO:0008270">
    <property type="term" value="F:zinc ion binding"/>
    <property type="evidence" value="ECO:0007669"/>
    <property type="project" value="UniProtKB-KW"/>
</dbReference>
<evidence type="ECO:0000313" key="14">
    <source>
        <dbReference type="Proteomes" id="UP000772434"/>
    </source>
</evidence>
<dbReference type="PROSITE" id="PS51044">
    <property type="entry name" value="ZF_SP_RING"/>
    <property type="match status" value="1"/>
</dbReference>
<dbReference type="AlphaFoldDB" id="A0A9P5Q3S6"/>
<dbReference type="PANTHER" id="PTHR21330:SF1">
    <property type="entry name" value="E3 SUMO-PROTEIN LIGASE NSE2"/>
    <property type="match status" value="1"/>
</dbReference>
<reference evidence="13" key="1">
    <citation type="submission" date="2020-11" db="EMBL/GenBank/DDBJ databases">
        <authorList>
            <consortium name="DOE Joint Genome Institute"/>
            <person name="Ahrendt S."/>
            <person name="Riley R."/>
            <person name="Andreopoulos W."/>
            <person name="Labutti K."/>
            <person name="Pangilinan J."/>
            <person name="Ruiz-Duenas F.J."/>
            <person name="Barrasa J.M."/>
            <person name="Sanchez-Garcia M."/>
            <person name="Camarero S."/>
            <person name="Miyauchi S."/>
            <person name="Serrano A."/>
            <person name="Linde D."/>
            <person name="Babiker R."/>
            <person name="Drula E."/>
            <person name="Ayuso-Fernandez I."/>
            <person name="Pacheco R."/>
            <person name="Padilla G."/>
            <person name="Ferreira P."/>
            <person name="Barriuso J."/>
            <person name="Kellner H."/>
            <person name="Castanera R."/>
            <person name="Alfaro M."/>
            <person name="Ramirez L."/>
            <person name="Pisabarro A.G."/>
            <person name="Kuo A."/>
            <person name="Tritt A."/>
            <person name="Lipzen A."/>
            <person name="He G."/>
            <person name="Yan M."/>
            <person name="Ng V."/>
            <person name="Cullen D."/>
            <person name="Martin F."/>
            <person name="Rosso M.-N."/>
            <person name="Henrissat B."/>
            <person name="Hibbett D."/>
            <person name="Martinez A.T."/>
            <person name="Grigoriev I.V."/>
        </authorList>
    </citation>
    <scope>NUCLEOTIDE SEQUENCE</scope>
    <source>
        <strain evidence="13">AH 40177</strain>
    </source>
</reference>
<organism evidence="13 14">
    <name type="scientific">Rhodocollybia butyracea</name>
    <dbReference type="NCBI Taxonomy" id="206335"/>
    <lineage>
        <taxon>Eukaryota</taxon>
        <taxon>Fungi</taxon>
        <taxon>Dikarya</taxon>
        <taxon>Basidiomycota</taxon>
        <taxon>Agaricomycotina</taxon>
        <taxon>Agaricomycetes</taxon>
        <taxon>Agaricomycetidae</taxon>
        <taxon>Agaricales</taxon>
        <taxon>Marasmiineae</taxon>
        <taxon>Omphalotaceae</taxon>
        <taxon>Rhodocollybia</taxon>
    </lineage>
</organism>
<accession>A0A9P5Q3S6</accession>
<comment type="subcellular location">
    <subcellularLocation>
        <location evidence="1">Nucleus</location>
    </subcellularLocation>
</comment>
<comment type="similarity">
    <text evidence="3">Belongs to the NSE2 family.</text>
</comment>
<evidence type="ECO:0000256" key="2">
    <source>
        <dbReference type="ARBA" id="ARBA00004718"/>
    </source>
</evidence>
<feature type="region of interest" description="Disordered" evidence="11">
    <location>
        <begin position="1"/>
        <end position="86"/>
    </location>
</feature>
<proteinExistence type="inferred from homology"/>
<evidence type="ECO:0000256" key="9">
    <source>
        <dbReference type="ARBA" id="ARBA00023242"/>
    </source>
</evidence>
<evidence type="ECO:0000256" key="1">
    <source>
        <dbReference type="ARBA" id="ARBA00004123"/>
    </source>
</evidence>
<name>A0A9P5Q3S6_9AGAR</name>
<feature type="compositionally biased region" description="Basic residues" evidence="11">
    <location>
        <begin position="44"/>
        <end position="56"/>
    </location>
</feature>
<dbReference type="GO" id="GO:0000724">
    <property type="term" value="P:double-strand break repair via homologous recombination"/>
    <property type="evidence" value="ECO:0007669"/>
    <property type="project" value="InterPro"/>
</dbReference>
<feature type="compositionally biased region" description="Basic residues" evidence="11">
    <location>
        <begin position="317"/>
        <end position="326"/>
    </location>
</feature>
<dbReference type="Pfam" id="PF11789">
    <property type="entry name" value="zf-Nse"/>
    <property type="match status" value="1"/>
</dbReference>
<gene>
    <name evidence="13" type="ORF">BDP27DRAFT_1311306</name>
</gene>
<evidence type="ECO:0000256" key="11">
    <source>
        <dbReference type="SAM" id="MobiDB-lite"/>
    </source>
</evidence>
<comment type="pathway">
    <text evidence="2">Protein modification; protein sumoylation.</text>
</comment>
<protein>
    <recommendedName>
        <fullName evidence="12">SP-RING-type domain-containing protein</fullName>
    </recommendedName>
</protein>
<evidence type="ECO:0000256" key="4">
    <source>
        <dbReference type="ARBA" id="ARBA00022679"/>
    </source>
</evidence>
<dbReference type="GO" id="GO:0016925">
    <property type="term" value="P:protein sumoylation"/>
    <property type="evidence" value="ECO:0007669"/>
    <property type="project" value="TreeGrafter"/>
</dbReference>
<comment type="caution">
    <text evidence="13">The sequence shown here is derived from an EMBL/GenBank/DDBJ whole genome shotgun (WGS) entry which is preliminary data.</text>
</comment>
<dbReference type="Proteomes" id="UP000772434">
    <property type="component" value="Unassembled WGS sequence"/>
</dbReference>
<evidence type="ECO:0000256" key="6">
    <source>
        <dbReference type="ARBA" id="ARBA00022771"/>
    </source>
</evidence>
<dbReference type="OrthoDB" id="26899at2759"/>
<keyword evidence="4" id="KW-0808">Transferase</keyword>
<keyword evidence="6 10" id="KW-0863">Zinc-finger</keyword>
<evidence type="ECO:0000313" key="13">
    <source>
        <dbReference type="EMBL" id="KAF9077586.1"/>
    </source>
</evidence>
<dbReference type="GO" id="GO:0030915">
    <property type="term" value="C:Smc5-Smc6 complex"/>
    <property type="evidence" value="ECO:0007669"/>
    <property type="project" value="InterPro"/>
</dbReference>
<evidence type="ECO:0000259" key="12">
    <source>
        <dbReference type="PROSITE" id="PS51044"/>
    </source>
</evidence>
<evidence type="ECO:0000256" key="5">
    <source>
        <dbReference type="ARBA" id="ARBA00022723"/>
    </source>
</evidence>
<dbReference type="GO" id="GO:0005634">
    <property type="term" value="C:nucleus"/>
    <property type="evidence" value="ECO:0007669"/>
    <property type="project" value="UniProtKB-SubCell"/>
</dbReference>
<sequence>MPATSSSRRRTTARAQDDSDIEDGPTQVTAREDVDEDEDEGPRRAKKEKRSLKGKSRATEAQQAVSNDDDDDDDDERIDVDNFADQPLAKADVQKINGLSSDWQTMVKTIHRSNNMVSDVAVALADNAEGEDAQKGLLELERLLKGLVDIENEMQINHDVLENLGQEVASGIEIDSIIQQYQENVQKTKESYFAKTTRQKYAKNETYRHFKESIYEIEHPGQAMPPVTELMPKEPGDDSDDDEDLEMGAVTQDYKCPLTLRPLENPFTSEVCGHSFSRDAIREYFANDRGSKDCPASGCTRSFRLSDCKPNRDLAKKIKQHERRQKKKEEEMDVEEVVE</sequence>
<keyword evidence="9" id="KW-0539">Nucleus</keyword>
<dbReference type="PANTHER" id="PTHR21330">
    <property type="entry name" value="E3 SUMO-PROTEIN LIGASE NSE2"/>
    <property type="match status" value="1"/>
</dbReference>
<dbReference type="GO" id="GO:0061665">
    <property type="term" value="F:SUMO ligase activity"/>
    <property type="evidence" value="ECO:0007669"/>
    <property type="project" value="TreeGrafter"/>
</dbReference>
<dbReference type="Gene3D" id="3.30.40.10">
    <property type="entry name" value="Zinc/RING finger domain, C3HC4 (zinc finger)"/>
    <property type="match status" value="1"/>
</dbReference>
<keyword evidence="7" id="KW-0833">Ubl conjugation pathway</keyword>
<dbReference type="InterPro" id="IPR004181">
    <property type="entry name" value="Znf_MIZ"/>
</dbReference>
<keyword evidence="14" id="KW-1185">Reference proteome</keyword>